<proteinExistence type="predicted"/>
<accession>A0ACC0AG92</accession>
<gene>
    <name evidence="1" type="ORF">M9H77_28178</name>
</gene>
<organism evidence="1 2">
    <name type="scientific">Catharanthus roseus</name>
    <name type="common">Madagascar periwinkle</name>
    <name type="synonym">Vinca rosea</name>
    <dbReference type="NCBI Taxonomy" id="4058"/>
    <lineage>
        <taxon>Eukaryota</taxon>
        <taxon>Viridiplantae</taxon>
        <taxon>Streptophyta</taxon>
        <taxon>Embryophyta</taxon>
        <taxon>Tracheophyta</taxon>
        <taxon>Spermatophyta</taxon>
        <taxon>Magnoliopsida</taxon>
        <taxon>eudicotyledons</taxon>
        <taxon>Gunneridae</taxon>
        <taxon>Pentapetalae</taxon>
        <taxon>asterids</taxon>
        <taxon>lamiids</taxon>
        <taxon>Gentianales</taxon>
        <taxon>Apocynaceae</taxon>
        <taxon>Rauvolfioideae</taxon>
        <taxon>Vinceae</taxon>
        <taxon>Catharanthinae</taxon>
        <taxon>Catharanthus</taxon>
    </lineage>
</organism>
<reference evidence="2" key="1">
    <citation type="journal article" date="2023" name="Nat. Plants">
        <title>Single-cell RNA sequencing provides a high-resolution roadmap for understanding the multicellular compartmentation of specialized metabolism.</title>
        <authorList>
            <person name="Sun S."/>
            <person name="Shen X."/>
            <person name="Li Y."/>
            <person name="Li Y."/>
            <person name="Wang S."/>
            <person name="Li R."/>
            <person name="Zhang H."/>
            <person name="Shen G."/>
            <person name="Guo B."/>
            <person name="Wei J."/>
            <person name="Xu J."/>
            <person name="St-Pierre B."/>
            <person name="Chen S."/>
            <person name="Sun C."/>
        </authorList>
    </citation>
    <scope>NUCLEOTIDE SEQUENCE [LARGE SCALE GENOMIC DNA]</scope>
</reference>
<sequence length="138" mass="15142">MAKLFALFFLLLTIASFAAVERQVAEAKFCLRESSKFSGACIRGTCGIACKSEGADHSFCLRLPPSLYLKVQRKLVNRRNCTSKVSRPSFSSWVGVEDPIRFSIGIHIDLPMLMGPDIAESALSPPKLADQYADVTVN</sequence>
<evidence type="ECO:0000313" key="2">
    <source>
        <dbReference type="Proteomes" id="UP001060085"/>
    </source>
</evidence>
<keyword evidence="2" id="KW-1185">Reference proteome</keyword>
<name>A0ACC0AG92_CATRO</name>
<protein>
    <submittedName>
        <fullName evidence="1">Uncharacterized protein</fullName>
    </submittedName>
</protein>
<dbReference type="Proteomes" id="UP001060085">
    <property type="component" value="Linkage Group LG06"/>
</dbReference>
<dbReference type="EMBL" id="CM044706">
    <property type="protein sequence ID" value="KAI5659385.1"/>
    <property type="molecule type" value="Genomic_DNA"/>
</dbReference>
<comment type="caution">
    <text evidence="1">The sequence shown here is derived from an EMBL/GenBank/DDBJ whole genome shotgun (WGS) entry which is preliminary data.</text>
</comment>
<evidence type="ECO:0000313" key="1">
    <source>
        <dbReference type="EMBL" id="KAI5659385.1"/>
    </source>
</evidence>